<evidence type="ECO:0000256" key="5">
    <source>
        <dbReference type="ARBA" id="ARBA00022806"/>
    </source>
</evidence>
<dbReference type="InterPro" id="IPR001650">
    <property type="entry name" value="Helicase_C-like"/>
</dbReference>
<dbReference type="GO" id="GO:0003724">
    <property type="term" value="F:RNA helicase activity"/>
    <property type="evidence" value="ECO:0007669"/>
    <property type="project" value="UniProtKB-EC"/>
</dbReference>
<reference evidence="10" key="2">
    <citation type="journal article" date="2018" name="Environ. Sci. Technol.">
        <title>The Toxicogenome of Hyalella azteca: A Model for Sediment Ecotoxicology and Evolutionary Toxicology.</title>
        <authorList>
            <person name="Poynton H.C."/>
            <person name="Hasenbein S."/>
            <person name="Benoit J.B."/>
            <person name="Sepulveda M.S."/>
            <person name="Poelchau M.F."/>
            <person name="Hughes D.S.T."/>
            <person name="Murali S.C."/>
            <person name="Chen S."/>
            <person name="Glastad K.M."/>
            <person name="Goodisman M.A.D."/>
            <person name="Werren J.H."/>
            <person name="Vineis J.H."/>
            <person name="Bowen J.L."/>
            <person name="Friedrich M."/>
            <person name="Jones J."/>
            <person name="Robertson H.M."/>
            <person name="Feyereisen R."/>
            <person name="Mechler-Hickson A."/>
            <person name="Mathers N."/>
            <person name="Lee C.E."/>
            <person name="Colbourne J.K."/>
            <person name="Biales A."/>
            <person name="Johnston J.S."/>
            <person name="Wellborn G.A."/>
            <person name="Rosendale A.J."/>
            <person name="Cridge A.G."/>
            <person name="Munoz-Torres M.C."/>
            <person name="Bain P.A."/>
            <person name="Manny A.R."/>
            <person name="Major K.M."/>
            <person name="Lambert F.N."/>
            <person name="Vulpe C.D."/>
            <person name="Tuck P."/>
            <person name="Blalock B.J."/>
            <person name="Lin Y.Y."/>
            <person name="Smith M.E."/>
            <person name="Ochoa-Acuna H."/>
            <person name="Chen M.M."/>
            <person name="Childers C.P."/>
            <person name="Qu J."/>
            <person name="Dugan S."/>
            <person name="Lee S.L."/>
            <person name="Chao H."/>
            <person name="Dinh H."/>
            <person name="Han Y."/>
            <person name="Doddapaneni H."/>
            <person name="Worley K.C."/>
            <person name="Muzny D.M."/>
            <person name="Gibbs R.A."/>
            <person name="Richards S."/>
        </authorList>
    </citation>
    <scope>NUCLEOTIDE SEQUENCE</scope>
    <source>
        <strain evidence="10">HAZT.00-mixed</strain>
        <tissue evidence="10">Whole organism</tissue>
    </source>
</reference>
<accession>A0A6A0H345</accession>
<evidence type="ECO:0000256" key="3">
    <source>
        <dbReference type="ARBA" id="ARBA00022741"/>
    </source>
</evidence>
<sequence length="339" mass="37613">MYKSEASFSSDRSDVDPTAGSSFVYNPCHHQPISKQRQRLPVYSVRDHILYLLEKHQCLVVVGETGSGKSTQIPQYLLESGWCSDGLMVGVTQPRRVACTNLASRVAEEQDCLLGDVVGYTIRFDDTTTPAVTKIKFMTEAILVREMMGDPLLRQYSVIMVDEVHERNLFTDIILGLLKKILKRRKDLRIIVCSATIDAEHMFEFFNLNLTNNRDEDTAAVIKVSGRTYAVDAYYLKEPCADYVKEAAATAAKIHQTQPPGDVLVFLTGVEEVDACVALTTEHLNTSTRHKGSMASAAVYPLHGSLPATEQLRVFQRSPPGVRKIIVSTNIAETSVTIA</sequence>
<protein>
    <recommendedName>
        <fullName evidence="2">RNA helicase</fullName>
        <ecNumber evidence="2">3.6.4.13</ecNumber>
    </recommendedName>
</protein>
<comment type="similarity">
    <text evidence="1">Belongs to the DEAD box helicase family. DEAH subfamily.</text>
</comment>
<dbReference type="EMBL" id="JQDR03007965">
    <property type="protein sequence ID" value="KAA0197841.1"/>
    <property type="molecule type" value="Genomic_DNA"/>
</dbReference>
<dbReference type="InterPro" id="IPR014001">
    <property type="entry name" value="Helicase_ATP-bd"/>
</dbReference>
<dbReference type="OrthoDB" id="10253254at2759"/>
<evidence type="ECO:0000259" key="8">
    <source>
        <dbReference type="PROSITE" id="PS51192"/>
    </source>
</evidence>
<dbReference type="SMART" id="SM00487">
    <property type="entry name" value="DEXDc"/>
    <property type="match status" value="1"/>
</dbReference>
<dbReference type="InterPro" id="IPR011545">
    <property type="entry name" value="DEAD/DEAH_box_helicase_dom"/>
</dbReference>
<keyword evidence="6" id="KW-0067">ATP-binding</keyword>
<reference evidence="10" key="3">
    <citation type="submission" date="2019-06" db="EMBL/GenBank/DDBJ databases">
        <authorList>
            <person name="Poynton C."/>
            <person name="Hasenbein S."/>
            <person name="Benoit J.B."/>
            <person name="Sepulveda M.S."/>
            <person name="Poelchau M.F."/>
            <person name="Murali S.C."/>
            <person name="Chen S."/>
            <person name="Glastad K.M."/>
            <person name="Werren J.H."/>
            <person name="Vineis J.H."/>
            <person name="Bowen J.L."/>
            <person name="Friedrich M."/>
            <person name="Jones J."/>
            <person name="Robertson H.M."/>
            <person name="Feyereisen R."/>
            <person name="Mechler-Hickson A."/>
            <person name="Mathers N."/>
            <person name="Lee C.E."/>
            <person name="Colbourne J.K."/>
            <person name="Biales A."/>
            <person name="Johnston J.S."/>
            <person name="Wellborn G.A."/>
            <person name="Rosendale A.J."/>
            <person name="Cridge A.G."/>
            <person name="Munoz-Torres M.C."/>
            <person name="Bain P.A."/>
            <person name="Manny A.R."/>
            <person name="Major K.M."/>
            <person name="Lambert F.N."/>
            <person name="Vulpe C.D."/>
            <person name="Tuck P."/>
            <person name="Blalock B.J."/>
            <person name="Lin Y.-Y."/>
            <person name="Smith M.E."/>
            <person name="Ochoa-Acuna H."/>
            <person name="Chen M.-J.M."/>
            <person name="Childers C.P."/>
            <person name="Qu J."/>
            <person name="Dugan S."/>
            <person name="Lee S.L."/>
            <person name="Chao H."/>
            <person name="Dinh H."/>
            <person name="Han Y."/>
            <person name="Doddapaneni H."/>
            <person name="Worley K.C."/>
            <person name="Muzny D.M."/>
            <person name="Gibbs R.A."/>
            <person name="Richards S."/>
        </authorList>
    </citation>
    <scope>NUCLEOTIDE SEQUENCE</scope>
    <source>
        <strain evidence="10">HAZT.00-mixed</strain>
        <tissue evidence="10">Whole organism</tissue>
    </source>
</reference>
<dbReference type="InterPro" id="IPR027417">
    <property type="entry name" value="P-loop_NTPase"/>
</dbReference>
<dbReference type="PROSITE" id="PS00690">
    <property type="entry name" value="DEAH_ATP_HELICASE"/>
    <property type="match status" value="1"/>
</dbReference>
<evidence type="ECO:0000256" key="2">
    <source>
        <dbReference type="ARBA" id="ARBA00012552"/>
    </source>
</evidence>
<evidence type="ECO:0000313" key="10">
    <source>
        <dbReference type="EMBL" id="KAA0197841.1"/>
    </source>
</evidence>
<dbReference type="PANTHER" id="PTHR18934:SF136">
    <property type="entry name" value="ATP-DEPENDENT RNA HELICASE DHX35-RELATED"/>
    <property type="match status" value="1"/>
</dbReference>
<comment type="catalytic activity">
    <reaction evidence="7">
        <text>ATP + H2O = ADP + phosphate + H(+)</text>
        <dbReference type="Rhea" id="RHEA:13065"/>
        <dbReference type="ChEBI" id="CHEBI:15377"/>
        <dbReference type="ChEBI" id="CHEBI:15378"/>
        <dbReference type="ChEBI" id="CHEBI:30616"/>
        <dbReference type="ChEBI" id="CHEBI:43474"/>
        <dbReference type="ChEBI" id="CHEBI:456216"/>
        <dbReference type="EC" id="3.6.4.13"/>
    </reaction>
</comment>
<dbReference type="FunFam" id="3.40.50.300:FF:000578">
    <property type="entry name" value="probable ATP-dependent RNA helicase DHX35"/>
    <property type="match status" value="1"/>
</dbReference>
<evidence type="ECO:0000256" key="7">
    <source>
        <dbReference type="ARBA" id="ARBA00047984"/>
    </source>
</evidence>
<dbReference type="CDD" id="cd18791">
    <property type="entry name" value="SF2_C_RHA"/>
    <property type="match status" value="1"/>
</dbReference>
<dbReference type="Gene3D" id="3.40.50.300">
    <property type="entry name" value="P-loop containing nucleotide triphosphate hydrolases"/>
    <property type="match status" value="2"/>
</dbReference>
<keyword evidence="5" id="KW-0347">Helicase</keyword>
<dbReference type="SUPFAM" id="SSF52540">
    <property type="entry name" value="P-loop containing nucleoside triphosphate hydrolases"/>
    <property type="match status" value="1"/>
</dbReference>
<dbReference type="Proteomes" id="UP000711488">
    <property type="component" value="Unassembled WGS sequence"/>
</dbReference>
<dbReference type="Pfam" id="PF00270">
    <property type="entry name" value="DEAD"/>
    <property type="match status" value="1"/>
</dbReference>
<proteinExistence type="inferred from homology"/>
<evidence type="ECO:0000256" key="4">
    <source>
        <dbReference type="ARBA" id="ARBA00022801"/>
    </source>
</evidence>
<dbReference type="PROSITE" id="PS51194">
    <property type="entry name" value="HELICASE_CTER"/>
    <property type="match status" value="1"/>
</dbReference>
<dbReference type="GO" id="GO:0003723">
    <property type="term" value="F:RNA binding"/>
    <property type="evidence" value="ECO:0007669"/>
    <property type="project" value="TreeGrafter"/>
</dbReference>
<dbReference type="PANTHER" id="PTHR18934">
    <property type="entry name" value="ATP-DEPENDENT RNA HELICASE"/>
    <property type="match status" value="1"/>
</dbReference>
<gene>
    <name evidence="10" type="ORF">HAZT_HAZT010186</name>
</gene>
<dbReference type="GO" id="GO:0071013">
    <property type="term" value="C:catalytic step 2 spliceosome"/>
    <property type="evidence" value="ECO:0007669"/>
    <property type="project" value="TreeGrafter"/>
</dbReference>
<feature type="domain" description="Helicase C-terminal" evidence="9">
    <location>
        <begin position="235"/>
        <end position="339"/>
    </location>
</feature>
<feature type="non-terminal residue" evidence="10">
    <location>
        <position position="339"/>
    </location>
</feature>
<evidence type="ECO:0000259" key="9">
    <source>
        <dbReference type="PROSITE" id="PS51194"/>
    </source>
</evidence>
<dbReference type="Pfam" id="PF00271">
    <property type="entry name" value="Helicase_C"/>
    <property type="match status" value="1"/>
</dbReference>
<dbReference type="GO" id="GO:0016787">
    <property type="term" value="F:hydrolase activity"/>
    <property type="evidence" value="ECO:0007669"/>
    <property type="project" value="UniProtKB-KW"/>
</dbReference>
<evidence type="ECO:0000256" key="1">
    <source>
        <dbReference type="ARBA" id="ARBA00008792"/>
    </source>
</evidence>
<evidence type="ECO:0000256" key="6">
    <source>
        <dbReference type="ARBA" id="ARBA00022840"/>
    </source>
</evidence>
<dbReference type="InterPro" id="IPR002464">
    <property type="entry name" value="DNA/RNA_helicase_DEAH_CS"/>
</dbReference>
<keyword evidence="4" id="KW-0378">Hydrolase</keyword>
<dbReference type="EC" id="3.6.4.13" evidence="2"/>
<organism evidence="10">
    <name type="scientific">Hyalella azteca</name>
    <name type="common">Amphipod</name>
    <dbReference type="NCBI Taxonomy" id="294128"/>
    <lineage>
        <taxon>Eukaryota</taxon>
        <taxon>Metazoa</taxon>
        <taxon>Ecdysozoa</taxon>
        <taxon>Arthropoda</taxon>
        <taxon>Crustacea</taxon>
        <taxon>Multicrustacea</taxon>
        <taxon>Malacostraca</taxon>
        <taxon>Eumalacostraca</taxon>
        <taxon>Peracarida</taxon>
        <taxon>Amphipoda</taxon>
        <taxon>Senticaudata</taxon>
        <taxon>Talitrida</taxon>
        <taxon>Talitroidea</taxon>
        <taxon>Hyalellidae</taxon>
        <taxon>Hyalella</taxon>
    </lineage>
</organism>
<dbReference type="GO" id="GO:0005524">
    <property type="term" value="F:ATP binding"/>
    <property type="evidence" value="ECO:0007669"/>
    <property type="project" value="UniProtKB-KW"/>
</dbReference>
<feature type="domain" description="Helicase ATP-binding" evidence="8">
    <location>
        <begin position="50"/>
        <end position="215"/>
    </location>
</feature>
<dbReference type="PROSITE" id="PS51192">
    <property type="entry name" value="HELICASE_ATP_BIND_1"/>
    <property type="match status" value="1"/>
</dbReference>
<dbReference type="AlphaFoldDB" id="A0A6A0H345"/>
<comment type="caution">
    <text evidence="10">The sequence shown here is derived from an EMBL/GenBank/DDBJ whole genome shotgun (WGS) entry which is preliminary data.</text>
</comment>
<name>A0A6A0H345_HYAAZ</name>
<keyword evidence="3" id="KW-0547">Nucleotide-binding</keyword>
<reference evidence="10" key="1">
    <citation type="submission" date="2014-08" db="EMBL/GenBank/DDBJ databases">
        <authorList>
            <person name="Murali S."/>
            <person name="Richards S."/>
            <person name="Bandaranaike D."/>
            <person name="Bellair M."/>
            <person name="Blankenburg K."/>
            <person name="Chao H."/>
            <person name="Dinh H."/>
            <person name="Doddapaneni H."/>
            <person name="Dugan-Rocha S."/>
            <person name="Elkadiri S."/>
            <person name="Gnanaolivu R."/>
            <person name="Hughes D."/>
            <person name="Lee S."/>
            <person name="Li M."/>
            <person name="Ming W."/>
            <person name="Munidasa M."/>
            <person name="Muniz J."/>
            <person name="Nguyen L."/>
            <person name="Osuji N."/>
            <person name="Pu L.-L."/>
            <person name="Puazo M."/>
            <person name="Skinner E."/>
            <person name="Qu C."/>
            <person name="Quiroz J."/>
            <person name="Raj R."/>
            <person name="Weissenberger G."/>
            <person name="Xin Y."/>
            <person name="Zou X."/>
            <person name="Han Y."/>
            <person name="Worley K."/>
            <person name="Muzny D."/>
            <person name="Gibbs R."/>
        </authorList>
    </citation>
    <scope>NUCLEOTIDE SEQUENCE</scope>
    <source>
        <strain evidence="10">HAZT.00-mixed</strain>
        <tissue evidence="10">Whole organism</tissue>
    </source>
</reference>